<gene>
    <name evidence="7" type="ORF">UFOVP386_44</name>
</gene>
<dbReference type="InterPro" id="IPR037518">
    <property type="entry name" value="MPN"/>
</dbReference>
<dbReference type="PROSITE" id="PS01302">
    <property type="entry name" value="UPF0758"/>
    <property type="match status" value="1"/>
</dbReference>
<keyword evidence="4" id="KW-0862">Zinc</keyword>
<reference evidence="7" key="1">
    <citation type="submission" date="2020-05" db="EMBL/GenBank/DDBJ databases">
        <authorList>
            <person name="Chiriac C."/>
            <person name="Salcher M."/>
            <person name="Ghai R."/>
            <person name="Kavagutti S V."/>
        </authorList>
    </citation>
    <scope>NUCLEOTIDE SEQUENCE</scope>
</reference>
<evidence type="ECO:0000256" key="5">
    <source>
        <dbReference type="ARBA" id="ARBA00023049"/>
    </source>
</evidence>
<dbReference type="InterPro" id="IPR001405">
    <property type="entry name" value="UPF0758"/>
</dbReference>
<dbReference type="EMBL" id="LR798330">
    <property type="protein sequence ID" value="CAB5224295.1"/>
    <property type="molecule type" value="Genomic_DNA"/>
</dbReference>
<name>A0A6J7X258_9CAUD</name>
<evidence type="ECO:0000313" key="7">
    <source>
        <dbReference type="EMBL" id="CAB5224295.1"/>
    </source>
</evidence>
<dbReference type="PROSITE" id="PS50249">
    <property type="entry name" value="MPN"/>
    <property type="match status" value="1"/>
</dbReference>
<evidence type="ECO:0000256" key="2">
    <source>
        <dbReference type="ARBA" id="ARBA00022723"/>
    </source>
</evidence>
<dbReference type="GO" id="GO:0046872">
    <property type="term" value="F:metal ion binding"/>
    <property type="evidence" value="ECO:0007669"/>
    <property type="project" value="UniProtKB-KW"/>
</dbReference>
<evidence type="ECO:0000259" key="6">
    <source>
        <dbReference type="PROSITE" id="PS50249"/>
    </source>
</evidence>
<evidence type="ECO:0000256" key="4">
    <source>
        <dbReference type="ARBA" id="ARBA00022833"/>
    </source>
</evidence>
<protein>
    <submittedName>
        <fullName evidence="7">RadC DNA repair proteins</fullName>
    </submittedName>
</protein>
<dbReference type="Gene3D" id="3.40.140.10">
    <property type="entry name" value="Cytidine Deaminase, domain 2"/>
    <property type="match status" value="1"/>
</dbReference>
<dbReference type="CDD" id="cd08071">
    <property type="entry name" value="MPN_DUF2466"/>
    <property type="match status" value="1"/>
</dbReference>
<keyword evidence="3" id="KW-0378">Hydrolase</keyword>
<accession>A0A6J7X258</accession>
<dbReference type="Pfam" id="PF04002">
    <property type="entry name" value="RadC"/>
    <property type="match status" value="1"/>
</dbReference>
<dbReference type="InterPro" id="IPR025657">
    <property type="entry name" value="RadC_JAB"/>
</dbReference>
<keyword evidence="1" id="KW-0645">Protease</keyword>
<keyword evidence="2" id="KW-0479">Metal-binding</keyword>
<organism evidence="7">
    <name type="scientific">uncultured Caudovirales phage</name>
    <dbReference type="NCBI Taxonomy" id="2100421"/>
    <lineage>
        <taxon>Viruses</taxon>
        <taxon>Duplodnaviria</taxon>
        <taxon>Heunggongvirae</taxon>
        <taxon>Uroviricota</taxon>
        <taxon>Caudoviricetes</taxon>
        <taxon>Peduoviridae</taxon>
        <taxon>Maltschvirus</taxon>
        <taxon>Maltschvirus maltsch</taxon>
    </lineage>
</organism>
<feature type="domain" description="MPN" evidence="6">
    <location>
        <begin position="21"/>
        <end position="147"/>
    </location>
</feature>
<dbReference type="PANTHER" id="PTHR30471:SF3">
    <property type="entry name" value="UPF0758 PROTEIN YEES-RELATED"/>
    <property type="match status" value="1"/>
</dbReference>
<dbReference type="InterPro" id="IPR020891">
    <property type="entry name" value="UPF0758_CS"/>
</dbReference>
<dbReference type="PANTHER" id="PTHR30471">
    <property type="entry name" value="DNA REPAIR PROTEIN RADC"/>
    <property type="match status" value="1"/>
</dbReference>
<dbReference type="GO" id="GO:0006508">
    <property type="term" value="P:proteolysis"/>
    <property type="evidence" value="ECO:0007669"/>
    <property type="project" value="UniProtKB-KW"/>
</dbReference>
<keyword evidence="5" id="KW-0482">Metalloprotease</keyword>
<sequence>MKLPEIKISVKFKNKPLEDIILNSPEKVLEIASKIFNKDTIEWTEEFIMLCLSRSNNLLGYYRVSSGGTSGTIVDPKVVFSIALNSCAQALIILHNHPSGNINPSEEDKRITKRLKDAGSILDIKVLDHLIIAPDGRYFSFNEQTSILD</sequence>
<proteinExistence type="predicted"/>
<evidence type="ECO:0000256" key="1">
    <source>
        <dbReference type="ARBA" id="ARBA00022670"/>
    </source>
</evidence>
<evidence type="ECO:0000256" key="3">
    <source>
        <dbReference type="ARBA" id="ARBA00022801"/>
    </source>
</evidence>
<dbReference type="GO" id="GO:0008237">
    <property type="term" value="F:metallopeptidase activity"/>
    <property type="evidence" value="ECO:0007669"/>
    <property type="project" value="UniProtKB-KW"/>
</dbReference>